<dbReference type="SMART" id="SM00292">
    <property type="entry name" value="BRCT"/>
    <property type="match status" value="1"/>
</dbReference>
<dbReference type="InterPro" id="IPR004149">
    <property type="entry name" value="Znf_DNAligase_C4"/>
</dbReference>
<dbReference type="InterPro" id="IPR001679">
    <property type="entry name" value="DNA_ligase"/>
</dbReference>
<proteinExistence type="inferred from homology"/>
<dbReference type="PROSITE" id="PS01055">
    <property type="entry name" value="DNA_LIGASE_N1"/>
    <property type="match status" value="1"/>
</dbReference>
<feature type="binding site" evidence="12">
    <location>
        <position position="324"/>
    </location>
    <ligand>
        <name>NAD(+)</name>
        <dbReference type="ChEBI" id="CHEBI:57540"/>
    </ligand>
</feature>
<sequence>MTDGPDIETMDQATARDELARLANLLTDANRAYHTADMPVMSDAEFDALKRRNAEIEARFPELVRSDSPSLQVGGPVAEGFSKVTHSIRMLSLGNAFSDDDVREFDRSIRKYLGLAEDAELAYTAEPKIDGLSLSLRYERGKLVQAATRGDGTVGENVTANAGTVEDIPESLVDAPDVLEVRGEVYMSHADFAALNVRQAERGQKAFANPRNAAAGSLRQLDSSVTRQRPLRFFAYAWGEVSAPLADTQSDAIARLATLGFATNPLTRRCTGVDDLLEHYKSIEAQRATLGYDIDGVVYKVDDLAYQDRLGFRSTTPRWAIAHKFPAELAWTRLEGIDIQVGRTGALSPVARLKPVTVGGVVVSNATLHNEDYIAGRGGDGQPIREGRDIRVGDWVQVYRAGDVIPKIADVDLARRPVDAEPFSFPDSCPICGSAAIREAGDSVRRCTGGMICAAQAVEKLKHFVSRAAFDIEGLGAKQVEQFHADGWIREPADIFRMRDRFSGGLRQLGNRDGWGERSANNLFEAIDHKRKIPMNRVLFALGIRHVGEAASALIARHYGSWDAFLKGMEGAAECEGADWEDLLSIDGVGEVMATSLVTAFAQPAEREMIDRLAAQLEIEDVEAPSLDGSPVAGKTVVFTGTLERMTRAEAKARAEALGAKVSGSVSKKTDILVAGPGAGSKARKAAELDIEVLDEDAWLELIGSS</sequence>
<comment type="caution">
    <text evidence="15">The sequence shown here is derived from an EMBL/GenBank/DDBJ whole genome shotgun (WGS) entry which is preliminary data.</text>
</comment>
<evidence type="ECO:0000313" key="15">
    <source>
        <dbReference type="EMBL" id="PRY26658.1"/>
    </source>
</evidence>
<evidence type="ECO:0000256" key="1">
    <source>
        <dbReference type="ARBA" id="ARBA00004067"/>
    </source>
</evidence>
<keyword evidence="7 12" id="KW-0460">Magnesium</keyword>
<comment type="function">
    <text evidence="1 12">DNA ligase that catalyzes the formation of phosphodiester linkages between 5'-phosphoryl and 3'-hydroxyl groups in double-stranded DNA using NAD as a coenzyme and as the energy source for the reaction. It is essential for DNA replication and repair of damaged DNA.</text>
</comment>
<dbReference type="Gene3D" id="6.20.10.30">
    <property type="match status" value="1"/>
</dbReference>
<dbReference type="InterPro" id="IPR036420">
    <property type="entry name" value="BRCT_dom_sf"/>
</dbReference>
<feature type="binding site" evidence="12">
    <location>
        <position position="453"/>
    </location>
    <ligand>
        <name>Zn(2+)</name>
        <dbReference type="ChEBI" id="CHEBI:29105"/>
    </ligand>
</feature>
<evidence type="ECO:0000256" key="8">
    <source>
        <dbReference type="ARBA" id="ARBA00023027"/>
    </source>
</evidence>
<keyword evidence="8 12" id="KW-0520">NAD</keyword>
<keyword evidence="16" id="KW-1185">Reference proteome</keyword>
<keyword evidence="4 12" id="KW-0479">Metal-binding</keyword>
<keyword evidence="3 12" id="KW-0235">DNA replication</keyword>
<evidence type="ECO:0000256" key="9">
    <source>
        <dbReference type="ARBA" id="ARBA00023204"/>
    </source>
</evidence>
<feature type="binding site" evidence="12">
    <location>
        <begin position="43"/>
        <end position="47"/>
    </location>
    <ligand>
        <name>NAD(+)</name>
        <dbReference type="ChEBI" id="CHEBI:57540"/>
    </ligand>
</feature>
<dbReference type="Gene3D" id="1.10.287.610">
    <property type="entry name" value="Helix hairpin bin"/>
    <property type="match status" value="1"/>
</dbReference>
<dbReference type="NCBIfam" id="NF005932">
    <property type="entry name" value="PRK07956.1"/>
    <property type="match status" value="1"/>
</dbReference>
<dbReference type="FunFam" id="3.30.470.30:FF:000001">
    <property type="entry name" value="DNA ligase"/>
    <property type="match status" value="1"/>
</dbReference>
<dbReference type="InterPro" id="IPR013840">
    <property type="entry name" value="DNAligase_N"/>
</dbReference>
<comment type="similarity">
    <text evidence="12">Belongs to the NAD-dependent DNA ligase family. LigA subfamily.</text>
</comment>
<dbReference type="GO" id="GO:0003911">
    <property type="term" value="F:DNA ligase (NAD+) activity"/>
    <property type="evidence" value="ECO:0007669"/>
    <property type="project" value="UniProtKB-UniRule"/>
</dbReference>
<keyword evidence="2 12" id="KW-0436">Ligase</keyword>
<dbReference type="EC" id="6.5.1.2" evidence="12 13"/>
<evidence type="ECO:0000256" key="7">
    <source>
        <dbReference type="ARBA" id="ARBA00022842"/>
    </source>
</evidence>
<comment type="catalytic activity">
    <reaction evidence="11 12 13">
        <text>NAD(+) + (deoxyribonucleotide)n-3'-hydroxyl + 5'-phospho-(deoxyribonucleotide)m = (deoxyribonucleotide)n+m + AMP + beta-nicotinamide D-nucleotide.</text>
        <dbReference type="EC" id="6.5.1.2"/>
    </reaction>
</comment>
<keyword evidence="9 12" id="KW-0234">DNA repair</keyword>
<feature type="binding site" evidence="12">
    <location>
        <position position="149"/>
    </location>
    <ligand>
        <name>NAD(+)</name>
        <dbReference type="ChEBI" id="CHEBI:57540"/>
    </ligand>
</feature>
<accession>A0A2T0RZP8</accession>
<dbReference type="RefSeq" id="WP_106203392.1">
    <property type="nucleotide sequence ID" value="NZ_PVTD01000001.1"/>
</dbReference>
<evidence type="ECO:0000256" key="6">
    <source>
        <dbReference type="ARBA" id="ARBA00022833"/>
    </source>
</evidence>
<feature type="binding site" evidence="12">
    <location>
        <position position="300"/>
    </location>
    <ligand>
        <name>NAD(+)</name>
        <dbReference type="ChEBI" id="CHEBI:57540"/>
    </ligand>
</feature>
<keyword evidence="10 12" id="KW-0464">Manganese</keyword>
<feature type="domain" description="BRCT" evidence="14">
    <location>
        <begin position="627"/>
        <end position="706"/>
    </location>
</feature>
<keyword evidence="5 12" id="KW-0227">DNA damage</keyword>
<feature type="binding site" evidence="12">
    <location>
        <position position="432"/>
    </location>
    <ligand>
        <name>Zn(2+)</name>
        <dbReference type="ChEBI" id="CHEBI:29105"/>
    </ligand>
</feature>
<dbReference type="PANTHER" id="PTHR23389:SF9">
    <property type="entry name" value="DNA LIGASE"/>
    <property type="match status" value="1"/>
</dbReference>
<evidence type="ECO:0000313" key="16">
    <source>
        <dbReference type="Proteomes" id="UP000239480"/>
    </source>
</evidence>
<dbReference type="InterPro" id="IPR001357">
    <property type="entry name" value="BRCT_dom"/>
</dbReference>
<dbReference type="Gene3D" id="2.40.50.140">
    <property type="entry name" value="Nucleic acid-binding proteins"/>
    <property type="match status" value="1"/>
</dbReference>
<dbReference type="EMBL" id="PVTD01000001">
    <property type="protein sequence ID" value="PRY26658.1"/>
    <property type="molecule type" value="Genomic_DNA"/>
</dbReference>
<dbReference type="SUPFAM" id="SSF50249">
    <property type="entry name" value="Nucleic acid-binding proteins"/>
    <property type="match status" value="1"/>
</dbReference>
<feature type="binding site" evidence="12">
    <location>
        <begin position="92"/>
        <end position="93"/>
    </location>
    <ligand>
        <name>NAD(+)</name>
        <dbReference type="ChEBI" id="CHEBI:57540"/>
    </ligand>
</feature>
<feature type="binding site" evidence="12">
    <location>
        <position position="184"/>
    </location>
    <ligand>
        <name>NAD(+)</name>
        <dbReference type="ChEBI" id="CHEBI:57540"/>
    </ligand>
</feature>
<dbReference type="AlphaFoldDB" id="A0A2T0RZP8"/>
<reference evidence="15 16" key="1">
    <citation type="submission" date="2018-03" db="EMBL/GenBank/DDBJ databases">
        <title>Genomic Encyclopedia of Archaeal and Bacterial Type Strains, Phase II (KMG-II): from individual species to whole genera.</title>
        <authorList>
            <person name="Goeker M."/>
        </authorList>
    </citation>
    <scope>NUCLEOTIDE SEQUENCE [LARGE SCALE GENOMIC DNA]</scope>
    <source>
        <strain evidence="15 16">DSM 29328</strain>
    </source>
</reference>
<dbReference type="Pfam" id="PF00533">
    <property type="entry name" value="BRCT"/>
    <property type="match status" value="1"/>
</dbReference>
<dbReference type="SUPFAM" id="SSF52113">
    <property type="entry name" value="BRCT domain"/>
    <property type="match status" value="1"/>
</dbReference>
<evidence type="ECO:0000256" key="11">
    <source>
        <dbReference type="ARBA" id="ARBA00034005"/>
    </source>
</evidence>
<dbReference type="PANTHER" id="PTHR23389">
    <property type="entry name" value="CHROMOSOME TRANSMISSION FIDELITY FACTOR 18"/>
    <property type="match status" value="1"/>
</dbReference>
<evidence type="ECO:0000256" key="4">
    <source>
        <dbReference type="ARBA" id="ARBA00022723"/>
    </source>
</evidence>
<dbReference type="Gene3D" id="3.30.470.30">
    <property type="entry name" value="DNA ligase/mRNA capping enzyme"/>
    <property type="match status" value="1"/>
</dbReference>
<dbReference type="Pfam" id="PF03119">
    <property type="entry name" value="DNA_ligase_ZBD"/>
    <property type="match status" value="1"/>
</dbReference>
<evidence type="ECO:0000256" key="12">
    <source>
        <dbReference type="HAMAP-Rule" id="MF_01588"/>
    </source>
</evidence>
<dbReference type="OrthoDB" id="9759736at2"/>
<dbReference type="InterPro" id="IPR004150">
    <property type="entry name" value="NAD_DNA_ligase_OB"/>
</dbReference>
<dbReference type="Pfam" id="PF03120">
    <property type="entry name" value="OB_DNA_ligase"/>
    <property type="match status" value="1"/>
</dbReference>
<dbReference type="InterPro" id="IPR018239">
    <property type="entry name" value="DNA_ligase_AS"/>
</dbReference>
<name>A0A2T0RZP8_9RHOB</name>
<protein>
    <recommendedName>
        <fullName evidence="12 13">DNA ligase</fullName>
        <ecNumber evidence="12 13">6.5.1.2</ecNumber>
    </recommendedName>
    <alternativeName>
        <fullName evidence="12">Polydeoxyribonucleotide synthase [NAD(+)]</fullName>
    </alternativeName>
</protein>
<dbReference type="PROSITE" id="PS01056">
    <property type="entry name" value="DNA_LIGASE_N2"/>
    <property type="match status" value="1"/>
</dbReference>
<dbReference type="Pfam" id="PF12826">
    <property type="entry name" value="HHH_2"/>
    <property type="match status" value="1"/>
</dbReference>
<dbReference type="InterPro" id="IPR010994">
    <property type="entry name" value="RuvA_2-like"/>
</dbReference>
<dbReference type="SUPFAM" id="SSF47781">
    <property type="entry name" value="RuvA domain 2-like"/>
    <property type="match status" value="1"/>
</dbReference>
<evidence type="ECO:0000256" key="2">
    <source>
        <dbReference type="ARBA" id="ARBA00022598"/>
    </source>
</evidence>
<dbReference type="Gene3D" id="1.10.150.20">
    <property type="entry name" value="5' to 3' exonuclease, C-terminal subdomain"/>
    <property type="match status" value="2"/>
</dbReference>
<evidence type="ECO:0000256" key="10">
    <source>
        <dbReference type="ARBA" id="ARBA00023211"/>
    </source>
</evidence>
<feature type="binding site" evidence="12">
    <location>
        <position position="429"/>
    </location>
    <ligand>
        <name>Zn(2+)</name>
        <dbReference type="ChEBI" id="CHEBI:29105"/>
    </ligand>
</feature>
<evidence type="ECO:0000256" key="3">
    <source>
        <dbReference type="ARBA" id="ARBA00022705"/>
    </source>
</evidence>
<dbReference type="GO" id="GO:0005829">
    <property type="term" value="C:cytosol"/>
    <property type="evidence" value="ECO:0007669"/>
    <property type="project" value="TreeGrafter"/>
</dbReference>
<dbReference type="NCBIfam" id="TIGR00575">
    <property type="entry name" value="dnlj"/>
    <property type="match status" value="1"/>
</dbReference>
<evidence type="ECO:0000259" key="14">
    <source>
        <dbReference type="PROSITE" id="PS50172"/>
    </source>
</evidence>
<dbReference type="Pfam" id="PF01653">
    <property type="entry name" value="DNA_ligase_aden"/>
    <property type="match status" value="1"/>
</dbReference>
<dbReference type="SUPFAM" id="SSF56091">
    <property type="entry name" value="DNA ligase/mRNA capping enzyme, catalytic domain"/>
    <property type="match status" value="1"/>
</dbReference>
<dbReference type="HAMAP" id="MF_01588">
    <property type="entry name" value="DNA_ligase_A"/>
    <property type="match status" value="1"/>
</dbReference>
<gene>
    <name evidence="12" type="primary">ligA</name>
    <name evidence="15" type="ORF">CLV78_101759</name>
</gene>
<dbReference type="GO" id="GO:0046872">
    <property type="term" value="F:metal ion binding"/>
    <property type="evidence" value="ECO:0007669"/>
    <property type="project" value="UniProtKB-KW"/>
</dbReference>
<evidence type="ECO:0000256" key="5">
    <source>
        <dbReference type="ARBA" id="ARBA00022763"/>
    </source>
</evidence>
<dbReference type="PIRSF" id="PIRSF001604">
    <property type="entry name" value="LigA"/>
    <property type="match status" value="1"/>
</dbReference>
<dbReference type="PROSITE" id="PS50172">
    <property type="entry name" value="BRCT"/>
    <property type="match status" value="1"/>
</dbReference>
<dbReference type="GO" id="GO:0006281">
    <property type="term" value="P:DNA repair"/>
    <property type="evidence" value="ECO:0007669"/>
    <property type="project" value="UniProtKB-KW"/>
</dbReference>
<comment type="caution">
    <text evidence="12">Lacks conserved residue(s) required for the propagation of feature annotation.</text>
</comment>
<comment type="cofactor">
    <cofactor evidence="12">
        <name>Mg(2+)</name>
        <dbReference type="ChEBI" id="CHEBI:18420"/>
    </cofactor>
    <cofactor evidence="12">
        <name>Mn(2+)</name>
        <dbReference type="ChEBI" id="CHEBI:29035"/>
    </cofactor>
</comment>
<dbReference type="Gene3D" id="3.40.50.10190">
    <property type="entry name" value="BRCT domain"/>
    <property type="match status" value="1"/>
</dbReference>
<dbReference type="InterPro" id="IPR012340">
    <property type="entry name" value="NA-bd_OB-fold"/>
</dbReference>
<dbReference type="InterPro" id="IPR013839">
    <property type="entry name" value="DNAligase_adenylation"/>
</dbReference>
<dbReference type="SMART" id="SM00532">
    <property type="entry name" value="LIGANc"/>
    <property type="match status" value="1"/>
</dbReference>
<dbReference type="InterPro" id="IPR041663">
    <property type="entry name" value="DisA/LigA_HHH"/>
</dbReference>
<feature type="binding site" evidence="12">
    <location>
        <position position="126"/>
    </location>
    <ligand>
        <name>NAD(+)</name>
        <dbReference type="ChEBI" id="CHEBI:57540"/>
    </ligand>
</feature>
<dbReference type="GO" id="GO:0006260">
    <property type="term" value="P:DNA replication"/>
    <property type="evidence" value="ECO:0007669"/>
    <property type="project" value="UniProtKB-KW"/>
</dbReference>
<evidence type="ECO:0000256" key="13">
    <source>
        <dbReference type="RuleBase" id="RU000618"/>
    </source>
</evidence>
<feature type="active site" description="N6-AMP-lysine intermediate" evidence="12">
    <location>
        <position position="128"/>
    </location>
</feature>
<organism evidence="15 16">
    <name type="scientific">Aliiruegeria haliotis</name>
    <dbReference type="NCBI Taxonomy" id="1280846"/>
    <lineage>
        <taxon>Bacteria</taxon>
        <taxon>Pseudomonadati</taxon>
        <taxon>Pseudomonadota</taxon>
        <taxon>Alphaproteobacteria</taxon>
        <taxon>Rhodobacterales</taxon>
        <taxon>Roseobacteraceae</taxon>
        <taxon>Aliiruegeria</taxon>
    </lineage>
</organism>
<dbReference type="CDD" id="cd17748">
    <property type="entry name" value="BRCT_DNA_ligase_like"/>
    <property type="match status" value="1"/>
</dbReference>
<dbReference type="InterPro" id="IPR033136">
    <property type="entry name" value="DNA_ligase_CS"/>
</dbReference>
<keyword evidence="6 12" id="KW-0862">Zinc</keyword>
<dbReference type="Proteomes" id="UP000239480">
    <property type="component" value="Unassembled WGS sequence"/>
</dbReference>
<dbReference type="CDD" id="cd00114">
    <property type="entry name" value="LIGANc"/>
    <property type="match status" value="1"/>
</dbReference>